<evidence type="ECO:0000313" key="2">
    <source>
        <dbReference type="Proteomes" id="UP001221757"/>
    </source>
</evidence>
<name>A0AAD7CWQ1_MYCRO</name>
<dbReference type="EMBL" id="JARKIE010000205">
    <property type="protein sequence ID" value="KAJ7667139.1"/>
    <property type="molecule type" value="Genomic_DNA"/>
</dbReference>
<keyword evidence="2" id="KW-1185">Reference proteome</keyword>
<reference evidence="1" key="1">
    <citation type="submission" date="2023-03" db="EMBL/GenBank/DDBJ databases">
        <title>Massive genome expansion in bonnet fungi (Mycena s.s.) driven by repeated elements and novel gene families across ecological guilds.</title>
        <authorList>
            <consortium name="Lawrence Berkeley National Laboratory"/>
            <person name="Harder C.B."/>
            <person name="Miyauchi S."/>
            <person name="Viragh M."/>
            <person name="Kuo A."/>
            <person name="Thoen E."/>
            <person name="Andreopoulos B."/>
            <person name="Lu D."/>
            <person name="Skrede I."/>
            <person name="Drula E."/>
            <person name="Henrissat B."/>
            <person name="Morin E."/>
            <person name="Kohler A."/>
            <person name="Barry K."/>
            <person name="LaButti K."/>
            <person name="Morin E."/>
            <person name="Salamov A."/>
            <person name="Lipzen A."/>
            <person name="Mereny Z."/>
            <person name="Hegedus B."/>
            <person name="Baldrian P."/>
            <person name="Stursova M."/>
            <person name="Weitz H."/>
            <person name="Taylor A."/>
            <person name="Grigoriev I.V."/>
            <person name="Nagy L.G."/>
            <person name="Martin F."/>
            <person name="Kauserud H."/>
        </authorList>
    </citation>
    <scope>NUCLEOTIDE SEQUENCE</scope>
    <source>
        <strain evidence="1">CBHHK067</strain>
    </source>
</reference>
<evidence type="ECO:0000313" key="1">
    <source>
        <dbReference type="EMBL" id="KAJ7667139.1"/>
    </source>
</evidence>
<accession>A0AAD7CWQ1</accession>
<proteinExistence type="predicted"/>
<organism evidence="1 2">
    <name type="scientific">Mycena rosella</name>
    <name type="common">Pink bonnet</name>
    <name type="synonym">Agaricus rosellus</name>
    <dbReference type="NCBI Taxonomy" id="1033263"/>
    <lineage>
        <taxon>Eukaryota</taxon>
        <taxon>Fungi</taxon>
        <taxon>Dikarya</taxon>
        <taxon>Basidiomycota</taxon>
        <taxon>Agaricomycotina</taxon>
        <taxon>Agaricomycetes</taxon>
        <taxon>Agaricomycetidae</taxon>
        <taxon>Agaricales</taxon>
        <taxon>Marasmiineae</taxon>
        <taxon>Mycenaceae</taxon>
        <taxon>Mycena</taxon>
    </lineage>
</organism>
<dbReference type="Proteomes" id="UP001221757">
    <property type="component" value="Unassembled WGS sequence"/>
</dbReference>
<dbReference type="AlphaFoldDB" id="A0AAD7CWQ1"/>
<protein>
    <submittedName>
        <fullName evidence="1">Uncharacterized protein</fullName>
    </submittedName>
</protein>
<gene>
    <name evidence="1" type="ORF">B0H17DRAFT_257358</name>
</gene>
<sequence length="59" mass="6952">MEEFEVSRVQFARHFEVQGADAFRIAALKELPLRQLKLGVGEFSDFQRLCVHRHELIPR</sequence>
<comment type="caution">
    <text evidence="1">The sequence shown here is derived from an EMBL/GenBank/DDBJ whole genome shotgun (WGS) entry which is preliminary data.</text>
</comment>